<feature type="transmembrane region" description="Helical" evidence="6">
    <location>
        <begin position="93"/>
        <end position="116"/>
    </location>
</feature>
<keyword evidence="3 6" id="KW-0812">Transmembrane</keyword>
<dbReference type="PANTHER" id="PTHR31645">
    <property type="entry name" value="OLIGOPEPTIDE TRANSPORTER YGL114W-RELATED"/>
    <property type="match status" value="1"/>
</dbReference>
<feature type="transmembrane region" description="Helical" evidence="6">
    <location>
        <begin position="457"/>
        <end position="477"/>
    </location>
</feature>
<feature type="transmembrane region" description="Helical" evidence="6">
    <location>
        <begin position="574"/>
        <end position="597"/>
    </location>
</feature>
<dbReference type="InterPro" id="IPR004814">
    <property type="entry name" value="Oligopep_transpt"/>
</dbReference>
<feature type="transmembrane region" description="Helical" evidence="6">
    <location>
        <begin position="122"/>
        <end position="141"/>
    </location>
</feature>
<sequence length="636" mass="66934">MEKKKKLSKQAYNGASGNEYTPYIAADQIIAEFTPFSFIVGIILAIVFGAANAYLGLRVGMTVSASIPAAVVSMGIVRGILKRDSILENNMVQTIASAGESLAAGVIFTLPALFLWKTNPSIMKISTIAIIGGVLGVLMMIPLRRFLIVKEHGVLPYPEGTACAEVLVAGEVGGVSAKTVFEGLGIGAFYKLLADGLKLFPSEIEWKIPGYKGAAIGGDILPSLLGVGFIIGPKIAAYMLSGAVLGWLVFIPLISHLGNYIPQAIYPALVPISELDHWGIWSYYLRYIGAGAVTFGGVVSLVKALPTIVNAFTQSVSGFSMKGENGSQRRTDDDLAMKWVLFGVLILIIIIAFSPLIPVGIVGAILIAIFGFFFVTVSSRIVGIVGSSSNPVSGMTIATLLFTTVIFKAIGFTGVEGMVASLSVGGIIAVAAAIAGDVSQDLKTGFLVGATPKRQQIGELIGVIVSGLVIGWILIMLNNAYGFGSKDLPAPQATLMKMVIEGIIEGNLPWALVFVGFGSAAVIELLGIPSLPFAIGLYLPIHLSTPIMLGGLIRGILERREKSDEVLKQKVERGVLYSSGLIAGEGIMGILIAALVAANIDIGIGNNVLGQWGGLVLFLIMMYTLIGKSFKKVELE</sequence>
<feature type="transmembrane region" description="Helical" evidence="6">
    <location>
        <begin position="281"/>
        <end position="302"/>
    </location>
</feature>
<feature type="transmembrane region" description="Helical" evidence="6">
    <location>
        <begin position="418"/>
        <end position="436"/>
    </location>
</feature>
<keyword evidence="4 6" id="KW-1133">Transmembrane helix</keyword>
<feature type="transmembrane region" description="Helical" evidence="6">
    <location>
        <begin position="339"/>
        <end position="357"/>
    </location>
</feature>
<name>A0ABT9M3G4_9THEO</name>
<dbReference type="InterPro" id="IPR004813">
    <property type="entry name" value="OPT"/>
</dbReference>
<evidence type="ECO:0000256" key="5">
    <source>
        <dbReference type="ARBA" id="ARBA00023136"/>
    </source>
</evidence>
<feature type="transmembrane region" description="Helical" evidence="6">
    <location>
        <begin position="235"/>
        <end position="261"/>
    </location>
</feature>
<dbReference type="NCBIfam" id="TIGR00728">
    <property type="entry name" value="OPT_sfam"/>
    <property type="match status" value="1"/>
</dbReference>
<evidence type="ECO:0000256" key="1">
    <source>
        <dbReference type="ARBA" id="ARBA00004141"/>
    </source>
</evidence>
<dbReference type="PANTHER" id="PTHR31645:SF0">
    <property type="entry name" value="OLIGOPEPTIDE TRANSPORTER YGL114W-RELATED"/>
    <property type="match status" value="1"/>
</dbReference>
<evidence type="ECO:0000256" key="2">
    <source>
        <dbReference type="ARBA" id="ARBA00022448"/>
    </source>
</evidence>
<keyword evidence="5 6" id="KW-0472">Membrane</keyword>
<feature type="transmembrane region" description="Helical" evidence="6">
    <location>
        <begin position="533"/>
        <end position="553"/>
    </location>
</feature>
<evidence type="ECO:0000313" key="7">
    <source>
        <dbReference type="EMBL" id="MDP9750620.1"/>
    </source>
</evidence>
<feature type="transmembrane region" description="Helical" evidence="6">
    <location>
        <begin position="36"/>
        <end position="55"/>
    </location>
</feature>
<dbReference type="EMBL" id="JAURUP010000009">
    <property type="protein sequence ID" value="MDP9750620.1"/>
    <property type="molecule type" value="Genomic_DNA"/>
</dbReference>
<feature type="transmembrane region" description="Helical" evidence="6">
    <location>
        <begin position="61"/>
        <end position="81"/>
    </location>
</feature>
<dbReference type="NCBIfam" id="TIGR00733">
    <property type="entry name" value="OPT family oligopeptide transporter"/>
    <property type="match status" value="1"/>
</dbReference>
<dbReference type="Pfam" id="PF03169">
    <property type="entry name" value="OPT"/>
    <property type="match status" value="1"/>
</dbReference>
<dbReference type="InterPro" id="IPR045035">
    <property type="entry name" value="YSL-like"/>
</dbReference>
<feature type="transmembrane region" description="Helical" evidence="6">
    <location>
        <begin position="609"/>
        <end position="626"/>
    </location>
</feature>
<evidence type="ECO:0000256" key="3">
    <source>
        <dbReference type="ARBA" id="ARBA00022692"/>
    </source>
</evidence>
<keyword evidence="2" id="KW-0813">Transport</keyword>
<evidence type="ECO:0000313" key="8">
    <source>
        <dbReference type="Proteomes" id="UP001223886"/>
    </source>
</evidence>
<protein>
    <submittedName>
        <fullName evidence="7">OPT family oligopeptide transporter</fullName>
    </submittedName>
</protein>
<comment type="caution">
    <text evidence="7">The sequence shown here is derived from an EMBL/GenBank/DDBJ whole genome shotgun (WGS) entry which is preliminary data.</text>
</comment>
<accession>A0ABT9M3G4</accession>
<evidence type="ECO:0000256" key="4">
    <source>
        <dbReference type="ARBA" id="ARBA00022989"/>
    </source>
</evidence>
<dbReference type="Proteomes" id="UP001223886">
    <property type="component" value="Unassembled WGS sequence"/>
</dbReference>
<comment type="subcellular location">
    <subcellularLocation>
        <location evidence="1">Membrane</location>
        <topology evidence="1">Multi-pass membrane protein</topology>
    </subcellularLocation>
</comment>
<organism evidence="7 8">
    <name type="scientific">Thermoanaerobacter pentosaceus</name>
    <dbReference type="NCBI Taxonomy" id="694059"/>
    <lineage>
        <taxon>Bacteria</taxon>
        <taxon>Bacillati</taxon>
        <taxon>Bacillota</taxon>
        <taxon>Clostridia</taxon>
        <taxon>Thermoanaerobacterales</taxon>
        <taxon>Thermoanaerobacteraceae</taxon>
        <taxon>Thermoanaerobacter</taxon>
    </lineage>
</organism>
<gene>
    <name evidence="7" type="ORF">J2S24_001091</name>
</gene>
<keyword evidence="8" id="KW-1185">Reference proteome</keyword>
<dbReference type="RefSeq" id="WP_307681055.1">
    <property type="nucleotide sequence ID" value="NZ_JAURUP010000009.1"/>
</dbReference>
<reference evidence="7 8" key="1">
    <citation type="submission" date="2023-07" db="EMBL/GenBank/DDBJ databases">
        <title>Genomic Encyclopedia of Type Strains, Phase IV (KMG-IV): sequencing the most valuable type-strain genomes for metagenomic binning, comparative biology and taxonomic classification.</title>
        <authorList>
            <person name="Goeker M."/>
        </authorList>
    </citation>
    <scope>NUCLEOTIDE SEQUENCE [LARGE SCALE GENOMIC DNA]</scope>
    <source>
        <strain evidence="7 8">DSM 25963</strain>
    </source>
</reference>
<feature type="transmembrane region" description="Helical" evidence="6">
    <location>
        <begin position="392"/>
        <end position="412"/>
    </location>
</feature>
<proteinExistence type="predicted"/>
<evidence type="ECO:0000256" key="6">
    <source>
        <dbReference type="SAM" id="Phobius"/>
    </source>
</evidence>